<organism evidence="2 3">
    <name type="scientific">Aureobasidium melanogenum (strain CBS 110374)</name>
    <name type="common">Aureobasidium pullulans var. melanogenum</name>
    <dbReference type="NCBI Taxonomy" id="1043003"/>
    <lineage>
        <taxon>Eukaryota</taxon>
        <taxon>Fungi</taxon>
        <taxon>Dikarya</taxon>
        <taxon>Ascomycota</taxon>
        <taxon>Pezizomycotina</taxon>
        <taxon>Dothideomycetes</taxon>
        <taxon>Dothideomycetidae</taxon>
        <taxon>Dothideales</taxon>
        <taxon>Saccotheciaceae</taxon>
        <taxon>Aureobasidium</taxon>
    </lineage>
</organism>
<dbReference type="InterPro" id="IPR051540">
    <property type="entry name" value="S-2-haloacid_dehalogenase"/>
</dbReference>
<dbReference type="Gene3D" id="1.10.150.240">
    <property type="entry name" value="Putative phosphatase, domain 2"/>
    <property type="match status" value="1"/>
</dbReference>
<keyword evidence="1" id="KW-0378">Hydrolase</keyword>
<dbReference type="HOGENOM" id="CLU_045011_3_0_1"/>
<evidence type="ECO:0000313" key="3">
    <source>
        <dbReference type="Proteomes" id="UP000030672"/>
    </source>
</evidence>
<gene>
    <name evidence="2" type="ORF">M437DRAFT_74329</name>
</gene>
<dbReference type="InterPro" id="IPR023214">
    <property type="entry name" value="HAD_sf"/>
</dbReference>
<dbReference type="NCBIfam" id="TIGR01493">
    <property type="entry name" value="HAD-SF-IA-v2"/>
    <property type="match status" value="1"/>
</dbReference>
<reference evidence="2 3" key="1">
    <citation type="journal article" date="2014" name="BMC Genomics">
        <title>Genome sequencing of four Aureobasidium pullulans varieties: biotechnological potential, stress tolerance, and description of new species.</title>
        <authorList>
            <person name="Gostin Ar C."/>
            <person name="Ohm R.A."/>
            <person name="Kogej T."/>
            <person name="Sonjak S."/>
            <person name="Turk M."/>
            <person name="Zajc J."/>
            <person name="Zalar P."/>
            <person name="Grube M."/>
            <person name="Sun H."/>
            <person name="Han J."/>
            <person name="Sharma A."/>
            <person name="Chiniquy J."/>
            <person name="Ngan C.Y."/>
            <person name="Lipzen A."/>
            <person name="Barry K."/>
            <person name="Grigoriev I.V."/>
            <person name="Gunde-Cimerman N."/>
        </authorList>
    </citation>
    <scope>NUCLEOTIDE SEQUENCE [LARGE SCALE GENOMIC DNA]</scope>
    <source>
        <strain evidence="2 3">CBS 110374</strain>
    </source>
</reference>
<evidence type="ECO:0000256" key="1">
    <source>
        <dbReference type="ARBA" id="ARBA00022801"/>
    </source>
</evidence>
<dbReference type="PANTHER" id="PTHR43316:SF3">
    <property type="entry name" value="HALOACID DEHALOGENASE, TYPE II (AFU_ORTHOLOGUE AFUA_2G07750)-RELATED"/>
    <property type="match status" value="1"/>
</dbReference>
<dbReference type="Gene3D" id="3.40.50.1000">
    <property type="entry name" value="HAD superfamily/HAD-like"/>
    <property type="match status" value="1"/>
</dbReference>
<dbReference type="GO" id="GO:0016791">
    <property type="term" value="F:phosphatase activity"/>
    <property type="evidence" value="ECO:0007669"/>
    <property type="project" value="UniProtKB-ARBA"/>
</dbReference>
<proteinExistence type="predicted"/>
<sequence length="203" mass="23069">MPIKTILFDFMGTCLDWHSHIVSTLPSSLPEPLRSSFALLWRQAYFDSTALHQSQNLPPEDIDHPRTHLRRDSFPRRERFIKAWHHLPAWEDVNPILEQLKTKGFEIVVFANGTTRLQLDLCKSSGLGFDMLCSSQMLGVYKPAIESYAKVIELLGREAKECVMVAAHAWTDDVKEDQEVVKMENEVWMEGMTGLGDVIAGLG</sequence>
<dbReference type="RefSeq" id="XP_040880774.1">
    <property type="nucleotide sequence ID" value="XM_041026218.1"/>
</dbReference>
<name>A0A074WMS7_AURM1</name>
<evidence type="ECO:0000313" key="2">
    <source>
        <dbReference type="EMBL" id="KEQ63751.1"/>
    </source>
</evidence>
<dbReference type="PANTHER" id="PTHR43316">
    <property type="entry name" value="HYDROLASE, HALOACID DELAHOGENASE-RELATED"/>
    <property type="match status" value="1"/>
</dbReference>
<dbReference type="STRING" id="1043003.A0A074WMS7"/>
<dbReference type="AlphaFoldDB" id="A0A074WMS7"/>
<dbReference type="InterPro" id="IPR023198">
    <property type="entry name" value="PGP-like_dom2"/>
</dbReference>
<dbReference type="EMBL" id="KL584830">
    <property type="protein sequence ID" value="KEQ63751.1"/>
    <property type="molecule type" value="Genomic_DNA"/>
</dbReference>
<dbReference type="InterPro" id="IPR036412">
    <property type="entry name" value="HAD-like_sf"/>
</dbReference>
<dbReference type="Pfam" id="PF00702">
    <property type="entry name" value="Hydrolase"/>
    <property type="match status" value="1"/>
</dbReference>
<dbReference type="Proteomes" id="UP000030672">
    <property type="component" value="Unassembled WGS sequence"/>
</dbReference>
<dbReference type="GeneID" id="63919591"/>
<keyword evidence="3" id="KW-1185">Reference proteome</keyword>
<dbReference type="SUPFAM" id="SSF56784">
    <property type="entry name" value="HAD-like"/>
    <property type="match status" value="1"/>
</dbReference>
<accession>A0A074WMS7</accession>
<protein>
    <submittedName>
        <fullName evidence="2">HAD-like protein</fullName>
    </submittedName>
</protein>
<dbReference type="InterPro" id="IPR006439">
    <property type="entry name" value="HAD-SF_hydro_IA"/>
</dbReference>